<name>A0A9D4L2K9_DREPO</name>
<gene>
    <name evidence="1" type="ORF">DPMN_092594</name>
</gene>
<dbReference type="AlphaFoldDB" id="A0A9D4L2K9"/>
<accession>A0A9D4L2K9</accession>
<evidence type="ECO:0000313" key="2">
    <source>
        <dbReference type="Proteomes" id="UP000828390"/>
    </source>
</evidence>
<reference evidence="1" key="2">
    <citation type="submission" date="2020-11" db="EMBL/GenBank/DDBJ databases">
        <authorList>
            <person name="McCartney M.A."/>
            <person name="Auch B."/>
            <person name="Kono T."/>
            <person name="Mallez S."/>
            <person name="Becker A."/>
            <person name="Gohl D.M."/>
            <person name="Silverstein K.A.T."/>
            <person name="Koren S."/>
            <person name="Bechman K.B."/>
            <person name="Herman A."/>
            <person name="Abrahante J.E."/>
            <person name="Garbe J."/>
        </authorList>
    </citation>
    <scope>NUCLEOTIDE SEQUENCE</scope>
    <source>
        <strain evidence="1">Duluth1</strain>
        <tissue evidence="1">Whole animal</tissue>
    </source>
</reference>
<evidence type="ECO:0000313" key="1">
    <source>
        <dbReference type="EMBL" id="KAH3850188.1"/>
    </source>
</evidence>
<keyword evidence="2" id="KW-1185">Reference proteome</keyword>
<sequence>MYRRHLVKSITARGDLSLQEFLKRLTIKEAIYMFALGEAIVTSDDTDDSDE</sequence>
<reference evidence="1" key="1">
    <citation type="journal article" date="2019" name="bioRxiv">
        <title>The Genome of the Zebra Mussel, Dreissena polymorpha: A Resource for Invasive Species Research.</title>
        <authorList>
            <person name="McCartney M.A."/>
            <person name="Auch B."/>
            <person name="Kono T."/>
            <person name="Mallez S."/>
            <person name="Zhang Y."/>
            <person name="Obille A."/>
            <person name="Becker A."/>
            <person name="Abrahante J.E."/>
            <person name="Garbe J."/>
            <person name="Badalamenti J.P."/>
            <person name="Herman A."/>
            <person name="Mangelson H."/>
            <person name="Liachko I."/>
            <person name="Sullivan S."/>
            <person name="Sone E.D."/>
            <person name="Koren S."/>
            <person name="Silverstein K.A.T."/>
            <person name="Beckman K.B."/>
            <person name="Gohl D.M."/>
        </authorList>
    </citation>
    <scope>NUCLEOTIDE SEQUENCE</scope>
    <source>
        <strain evidence="1">Duluth1</strain>
        <tissue evidence="1">Whole animal</tissue>
    </source>
</reference>
<dbReference type="EMBL" id="JAIWYP010000003">
    <property type="protein sequence ID" value="KAH3850188.1"/>
    <property type="molecule type" value="Genomic_DNA"/>
</dbReference>
<organism evidence="1 2">
    <name type="scientific">Dreissena polymorpha</name>
    <name type="common">Zebra mussel</name>
    <name type="synonym">Mytilus polymorpha</name>
    <dbReference type="NCBI Taxonomy" id="45954"/>
    <lineage>
        <taxon>Eukaryota</taxon>
        <taxon>Metazoa</taxon>
        <taxon>Spiralia</taxon>
        <taxon>Lophotrochozoa</taxon>
        <taxon>Mollusca</taxon>
        <taxon>Bivalvia</taxon>
        <taxon>Autobranchia</taxon>
        <taxon>Heteroconchia</taxon>
        <taxon>Euheterodonta</taxon>
        <taxon>Imparidentia</taxon>
        <taxon>Neoheterodontei</taxon>
        <taxon>Myida</taxon>
        <taxon>Dreissenoidea</taxon>
        <taxon>Dreissenidae</taxon>
        <taxon>Dreissena</taxon>
    </lineage>
</organism>
<dbReference type="Proteomes" id="UP000828390">
    <property type="component" value="Unassembled WGS sequence"/>
</dbReference>
<comment type="caution">
    <text evidence="1">The sequence shown here is derived from an EMBL/GenBank/DDBJ whole genome shotgun (WGS) entry which is preliminary data.</text>
</comment>
<protein>
    <submittedName>
        <fullName evidence="1">Uncharacterized protein</fullName>
    </submittedName>
</protein>
<proteinExistence type="predicted"/>